<sequence>MNAPSIRRIAALDEVAGDYDAVFCDVWGVLHNGLRKSEAAESALRAARRAGARVVLVTNSPRPEPGVSAQLAAMHVSPDAFDAIVTSGDATRDLITRHGGPVFFLGPERDLPLFDGLPAPLVGEDEASAVVVTGLLDDRTETPADYADRLAAWAARGLPMICANPDIVVHVGDQLLWCAGALARDYAALGGEVRLAGKPHAPIYDLARRKAGLGPGARVLAIGDGMATDVKGAMGAGADVLFILAGIHEAEFTADDGAARVSAVLSREGLDARYFMAKLR</sequence>
<organism evidence="1 2">
    <name type="scientific">Antarcticirhabdus aurantiaca</name>
    <dbReference type="NCBI Taxonomy" id="2606717"/>
    <lineage>
        <taxon>Bacteria</taxon>
        <taxon>Pseudomonadati</taxon>
        <taxon>Pseudomonadota</taxon>
        <taxon>Alphaproteobacteria</taxon>
        <taxon>Hyphomicrobiales</taxon>
        <taxon>Aurantimonadaceae</taxon>
        <taxon>Antarcticirhabdus</taxon>
    </lineage>
</organism>
<reference evidence="1" key="1">
    <citation type="submission" date="2022-11" db="EMBL/GenBank/DDBJ databases">
        <title>beta-Carotene-producing bacterium, Jeongeuplla avenae sp. nov., alleviates the salt stress of Arabidopsis seedlings.</title>
        <authorList>
            <person name="Jiang L."/>
            <person name="Lee J."/>
        </authorList>
    </citation>
    <scope>NUCLEOTIDE SEQUENCE</scope>
    <source>
        <strain evidence="1">DY_R2A_6</strain>
    </source>
</reference>
<dbReference type="Proteomes" id="UP001163223">
    <property type="component" value="Chromosome"/>
</dbReference>
<keyword evidence="2" id="KW-1185">Reference proteome</keyword>
<evidence type="ECO:0000313" key="2">
    <source>
        <dbReference type="Proteomes" id="UP001163223"/>
    </source>
</evidence>
<name>A0ACD4NLQ2_9HYPH</name>
<accession>A0ACD4NLQ2</accession>
<protein>
    <submittedName>
        <fullName evidence="1">TIGR01459 family HAD-type hydrolase</fullName>
    </submittedName>
</protein>
<gene>
    <name evidence="1" type="ORF">OXU80_23185</name>
</gene>
<proteinExistence type="predicted"/>
<dbReference type="EMBL" id="CP113520">
    <property type="protein sequence ID" value="WAJ27713.1"/>
    <property type="molecule type" value="Genomic_DNA"/>
</dbReference>
<evidence type="ECO:0000313" key="1">
    <source>
        <dbReference type="EMBL" id="WAJ27713.1"/>
    </source>
</evidence>
<keyword evidence="1" id="KW-0378">Hydrolase</keyword>